<comment type="caution">
    <text evidence="1">The sequence shown here is derived from an EMBL/GenBank/DDBJ whole genome shotgun (WGS) entry which is preliminary data.</text>
</comment>
<keyword evidence="2" id="KW-1185">Reference proteome</keyword>
<sequence length="196" mass="19682">MIWMVLIALALLVAVAATVFTAKSRSRRPRHRVSNVKRLLASAAGVTAGLVIAVSGAGATYAYLNAQTSAAGATLKSGTLGLTVSAVDSTAFTLLLPGETVQRDITVTSTGNAKATVTVKRAAAGALVVSLAPVACASVTGSTTWTTVTTTASSLGDFAAGQARTYCVRAVAPTSGLAKSSSTGFTLDFVSIQKAN</sequence>
<organism evidence="1 2">
    <name type="scientific">Homoserinibacter gongjuensis</name>
    <dbReference type="NCBI Taxonomy" id="1162968"/>
    <lineage>
        <taxon>Bacteria</taxon>
        <taxon>Bacillati</taxon>
        <taxon>Actinomycetota</taxon>
        <taxon>Actinomycetes</taxon>
        <taxon>Micrococcales</taxon>
        <taxon>Microbacteriaceae</taxon>
        <taxon>Homoserinibacter</taxon>
    </lineage>
</organism>
<name>A0ABQ6JUB3_9MICO</name>
<evidence type="ECO:0000313" key="2">
    <source>
        <dbReference type="Proteomes" id="UP001157069"/>
    </source>
</evidence>
<gene>
    <name evidence="1" type="ORF">GCM10025869_24170</name>
</gene>
<protein>
    <submittedName>
        <fullName evidence="1">Uncharacterized protein</fullName>
    </submittedName>
</protein>
<dbReference type="Proteomes" id="UP001157069">
    <property type="component" value="Unassembled WGS sequence"/>
</dbReference>
<reference evidence="2" key="1">
    <citation type="journal article" date="2019" name="Int. J. Syst. Evol. Microbiol.">
        <title>The Global Catalogue of Microorganisms (GCM) 10K type strain sequencing project: providing services to taxonomists for standard genome sequencing and annotation.</title>
        <authorList>
            <consortium name="The Broad Institute Genomics Platform"/>
            <consortium name="The Broad Institute Genome Sequencing Center for Infectious Disease"/>
            <person name="Wu L."/>
            <person name="Ma J."/>
        </authorList>
    </citation>
    <scope>NUCLEOTIDE SEQUENCE [LARGE SCALE GENOMIC DNA]</scope>
    <source>
        <strain evidence="2">NBRC 108755</strain>
    </source>
</reference>
<accession>A0ABQ6JUB3</accession>
<dbReference type="RefSeq" id="WP_284300435.1">
    <property type="nucleotide sequence ID" value="NZ_BSVA01000001.1"/>
</dbReference>
<dbReference type="EMBL" id="BSVA01000001">
    <property type="protein sequence ID" value="GMA91888.1"/>
    <property type="molecule type" value="Genomic_DNA"/>
</dbReference>
<proteinExistence type="predicted"/>
<evidence type="ECO:0000313" key="1">
    <source>
        <dbReference type="EMBL" id="GMA91888.1"/>
    </source>
</evidence>